<dbReference type="GO" id="GO:0008173">
    <property type="term" value="F:RNA methyltransferase activity"/>
    <property type="evidence" value="ECO:0007669"/>
    <property type="project" value="InterPro"/>
</dbReference>
<gene>
    <name evidence="5" type="ORF">SY85_24100</name>
</gene>
<dbReference type="InterPro" id="IPR013123">
    <property type="entry name" value="SpoU_subst-bd"/>
</dbReference>
<organism evidence="5 6">
    <name type="scientific">Flavisolibacter tropicus</name>
    <dbReference type="NCBI Taxonomy" id="1492898"/>
    <lineage>
        <taxon>Bacteria</taxon>
        <taxon>Pseudomonadati</taxon>
        <taxon>Bacteroidota</taxon>
        <taxon>Chitinophagia</taxon>
        <taxon>Chitinophagales</taxon>
        <taxon>Chitinophagaceae</taxon>
        <taxon>Flavisolibacter</taxon>
    </lineage>
</organism>
<evidence type="ECO:0000256" key="3">
    <source>
        <dbReference type="ARBA" id="ARBA00022679"/>
    </source>
</evidence>
<dbReference type="STRING" id="1492898.SY85_24100"/>
<keyword evidence="2" id="KW-0489">Methyltransferase</keyword>
<name>A0A172U1G3_9BACT</name>
<reference evidence="6" key="1">
    <citation type="submission" date="2015-01" db="EMBL/GenBank/DDBJ databases">
        <title>Flavisolibacter sp./LCS9/ whole genome sequencing.</title>
        <authorList>
            <person name="Kim M.K."/>
            <person name="Srinivasan S."/>
            <person name="Lee J.-J."/>
        </authorList>
    </citation>
    <scope>NUCLEOTIDE SEQUENCE [LARGE SCALE GENOMIC DNA]</scope>
    <source>
        <strain evidence="6">LCS9</strain>
    </source>
</reference>
<evidence type="ECO:0000256" key="2">
    <source>
        <dbReference type="ARBA" id="ARBA00022603"/>
    </source>
</evidence>
<dbReference type="GO" id="GO:0032259">
    <property type="term" value="P:methylation"/>
    <property type="evidence" value="ECO:0007669"/>
    <property type="project" value="UniProtKB-KW"/>
</dbReference>
<dbReference type="KEGG" id="fla:SY85_24100"/>
<dbReference type="InterPro" id="IPR053888">
    <property type="entry name" value="MRM3-like_sub_bind"/>
</dbReference>
<dbReference type="AlphaFoldDB" id="A0A172U1G3"/>
<evidence type="ECO:0000256" key="1">
    <source>
        <dbReference type="ARBA" id="ARBA00007228"/>
    </source>
</evidence>
<accession>A0A172U1G3</accession>
<dbReference type="Pfam" id="PF22435">
    <property type="entry name" value="MRM3-like_sub_bind"/>
    <property type="match status" value="1"/>
</dbReference>
<dbReference type="OrthoDB" id="9785673at2"/>
<dbReference type="Gene3D" id="3.40.1280.10">
    <property type="match status" value="1"/>
</dbReference>
<dbReference type="Pfam" id="PF00588">
    <property type="entry name" value="SpoU_methylase"/>
    <property type="match status" value="1"/>
</dbReference>
<dbReference type="CDD" id="cd18109">
    <property type="entry name" value="SpoU-like_RNA-MTase"/>
    <property type="match status" value="1"/>
</dbReference>
<dbReference type="PANTHER" id="PTHR43191:SF2">
    <property type="entry name" value="RRNA METHYLTRANSFERASE 3, MITOCHONDRIAL"/>
    <property type="match status" value="1"/>
</dbReference>
<dbReference type="SMART" id="SM00967">
    <property type="entry name" value="SpoU_sub_bind"/>
    <property type="match status" value="1"/>
</dbReference>
<dbReference type="GO" id="GO:0005737">
    <property type="term" value="C:cytoplasm"/>
    <property type="evidence" value="ECO:0007669"/>
    <property type="project" value="UniProtKB-ARBA"/>
</dbReference>
<dbReference type="InterPro" id="IPR029028">
    <property type="entry name" value="Alpha/beta_knot_MTases"/>
</dbReference>
<feature type="domain" description="RNA 2-O ribose methyltransferase substrate binding" evidence="4">
    <location>
        <begin position="26"/>
        <end position="95"/>
    </location>
</feature>
<dbReference type="SUPFAM" id="SSF55315">
    <property type="entry name" value="L30e-like"/>
    <property type="match status" value="1"/>
</dbReference>
<dbReference type="GO" id="GO:0006396">
    <property type="term" value="P:RNA processing"/>
    <property type="evidence" value="ECO:0007669"/>
    <property type="project" value="InterPro"/>
</dbReference>
<comment type="similarity">
    <text evidence="1">Belongs to the class IV-like SAM-binding methyltransferase superfamily. RNA methyltransferase TrmH family.</text>
</comment>
<dbReference type="PANTHER" id="PTHR43191">
    <property type="entry name" value="RRNA METHYLTRANSFERASE 3"/>
    <property type="match status" value="1"/>
</dbReference>
<evidence type="ECO:0000259" key="4">
    <source>
        <dbReference type="SMART" id="SM00967"/>
    </source>
</evidence>
<protein>
    <recommendedName>
        <fullName evidence="4">RNA 2-O ribose methyltransferase substrate binding domain-containing protein</fullName>
    </recommendedName>
</protein>
<keyword evidence="6" id="KW-1185">Reference proteome</keyword>
<evidence type="ECO:0000313" key="5">
    <source>
        <dbReference type="EMBL" id="ANE53096.1"/>
    </source>
</evidence>
<dbReference type="InterPro" id="IPR029064">
    <property type="entry name" value="Ribosomal_eL30-like_sf"/>
</dbReference>
<dbReference type="InterPro" id="IPR051259">
    <property type="entry name" value="rRNA_Methyltransferase"/>
</dbReference>
<keyword evidence="3" id="KW-0808">Transferase</keyword>
<dbReference type="EMBL" id="CP011390">
    <property type="protein sequence ID" value="ANE53096.1"/>
    <property type="molecule type" value="Genomic_DNA"/>
</dbReference>
<dbReference type="InterPro" id="IPR029026">
    <property type="entry name" value="tRNA_m1G_MTases_N"/>
</dbReference>
<dbReference type="GO" id="GO:0003723">
    <property type="term" value="F:RNA binding"/>
    <property type="evidence" value="ECO:0007669"/>
    <property type="project" value="InterPro"/>
</dbReference>
<reference evidence="5 6" key="2">
    <citation type="journal article" date="2016" name="Int. J. Syst. Evol. Microbiol.">
        <title>Flavisolibacter tropicus sp. nov., isolated from tropical soil.</title>
        <authorList>
            <person name="Lee J.J."/>
            <person name="Kang M.S."/>
            <person name="Kim G.S."/>
            <person name="Lee C.S."/>
            <person name="Lim S."/>
            <person name="Lee J."/>
            <person name="Roh S.H."/>
            <person name="Kang H."/>
            <person name="Ha J.M."/>
            <person name="Bae S."/>
            <person name="Jung H.Y."/>
            <person name="Kim M.K."/>
        </authorList>
    </citation>
    <scope>NUCLEOTIDE SEQUENCE [LARGE SCALE GENOMIC DNA]</scope>
    <source>
        <strain evidence="5 6">LCS9</strain>
    </source>
</reference>
<dbReference type="Proteomes" id="UP000077177">
    <property type="component" value="Chromosome"/>
</dbReference>
<dbReference type="Gene3D" id="3.30.1330.30">
    <property type="match status" value="1"/>
</dbReference>
<dbReference type="PATRIC" id="fig|1492898.3.peg.5237"/>
<dbReference type="RefSeq" id="WP_066408737.1">
    <property type="nucleotide sequence ID" value="NZ_CP011390.1"/>
</dbReference>
<dbReference type="SUPFAM" id="SSF75217">
    <property type="entry name" value="alpha/beta knot"/>
    <property type="match status" value="1"/>
</dbReference>
<proteinExistence type="inferred from homology"/>
<sequence length="243" mass="27342">MLNKKVVKDIQSLNLKKHRVETGLFIAEGPKVVRELLQLIPEQFQRIYATDTWQKERKDWTPVPVETVTEDELQKISQLQTANQVLAVLKQLPVEKPVIENEWALYLDTIQDPGNFGTIIRIADWFGIKQIICSKGCADLYNSKVIQSTMASIARVKVWYDEEENWLSQQWLPVLAATLGGQSIFEQETITAGILLIGNESKGVRPDFIQKATHQITIPRIGEAESLNAAVATGIILSHLVKG</sequence>
<evidence type="ECO:0000313" key="6">
    <source>
        <dbReference type="Proteomes" id="UP000077177"/>
    </source>
</evidence>
<dbReference type="InterPro" id="IPR001537">
    <property type="entry name" value="SpoU_MeTrfase"/>
</dbReference>